<dbReference type="AlphaFoldDB" id="A0A6S7JQ28"/>
<organism evidence="1 2">
    <name type="scientific">Paramuricea clavata</name>
    <name type="common">Red gorgonian</name>
    <name type="synonym">Violescent sea-whip</name>
    <dbReference type="NCBI Taxonomy" id="317549"/>
    <lineage>
        <taxon>Eukaryota</taxon>
        <taxon>Metazoa</taxon>
        <taxon>Cnidaria</taxon>
        <taxon>Anthozoa</taxon>
        <taxon>Octocorallia</taxon>
        <taxon>Malacalcyonacea</taxon>
        <taxon>Plexauridae</taxon>
        <taxon>Paramuricea</taxon>
    </lineage>
</organism>
<gene>
    <name evidence="1" type="ORF">PACLA_8A070330</name>
</gene>
<evidence type="ECO:0000313" key="1">
    <source>
        <dbReference type="EMBL" id="CAB4034705.1"/>
    </source>
</evidence>
<comment type="caution">
    <text evidence="1">The sequence shown here is derived from an EMBL/GenBank/DDBJ whole genome shotgun (WGS) entry which is preliminary data.</text>
</comment>
<reference evidence="1" key="1">
    <citation type="submission" date="2020-04" db="EMBL/GenBank/DDBJ databases">
        <authorList>
            <person name="Alioto T."/>
            <person name="Alioto T."/>
            <person name="Gomez Garrido J."/>
        </authorList>
    </citation>
    <scope>NUCLEOTIDE SEQUENCE</scope>
    <source>
        <strain evidence="1">A484AB</strain>
    </source>
</reference>
<protein>
    <submittedName>
        <fullName evidence="1">Uncharacterized protein</fullName>
    </submittedName>
</protein>
<name>A0A6S7JQ28_PARCT</name>
<keyword evidence="2" id="KW-1185">Reference proteome</keyword>
<accession>A0A6S7JQ28</accession>
<dbReference type="EMBL" id="CACRXK020020346">
    <property type="protein sequence ID" value="CAB4034705.1"/>
    <property type="molecule type" value="Genomic_DNA"/>
</dbReference>
<dbReference type="Proteomes" id="UP001152795">
    <property type="component" value="Unassembled WGS sequence"/>
</dbReference>
<evidence type="ECO:0000313" key="2">
    <source>
        <dbReference type="Proteomes" id="UP001152795"/>
    </source>
</evidence>
<feature type="non-terminal residue" evidence="1">
    <location>
        <position position="1"/>
    </location>
</feature>
<proteinExistence type="predicted"/>
<sequence length="429" mass="48719">LKWAWANEIGRTISSLIAQASPAQPWYFNTLSTGIEKVNIVALEGSYGCLSTRDNVNGTDLVFDFLLHHLSKIEDDHNYKLCHKEDSKIYKCCSVIGFGNLKLCTDYSSIALEYANEYIIAMTIITGIIVLPLILKYLRSFKKESKHYKFSDSPMALSSIFHAALIEEKGPVKSAQRRLVFSLTVTGILYVSGMESTWVVIAAVWIIPFTAFDTFVINYDLQFDVILPLIIVVLLFISGLYLNAEFYSPTVAPAMILAVYCWRCWRTFVETKYLQLKTKIYEVSVERANENSLHAEIEDDTSMPTNEACNFNTEGNHDEIDDGRFTVNIKTGTISKALYEELRETYLLYDEVLFWFLVRLFLIANFCLFVSVKMLFFQKSGISGELQIISTMAVGTLPFIFDAIWAEHTSEQKCCRHGTNANTTTSNQI</sequence>